<dbReference type="SUPFAM" id="SSF55729">
    <property type="entry name" value="Acyl-CoA N-acyltransferases (Nat)"/>
    <property type="match status" value="1"/>
</dbReference>
<dbReference type="STRING" id="1229783.C273_02093"/>
<comment type="caution">
    <text evidence="2">The sequence shown here is derived from an EMBL/GenBank/DDBJ whole genome shotgun (WGS) entry which is preliminary data.</text>
</comment>
<proteinExistence type="predicted"/>
<dbReference type="PATRIC" id="fig|1229783.3.peg.423"/>
<dbReference type="PROSITE" id="PS51186">
    <property type="entry name" value="GNAT"/>
    <property type="match status" value="1"/>
</dbReference>
<dbReference type="Gene3D" id="3.40.630.30">
    <property type="match status" value="1"/>
</dbReference>
<accession>K9AV92</accession>
<feature type="domain" description="N-acetyltransferase" evidence="1">
    <location>
        <begin position="1"/>
        <end position="166"/>
    </location>
</feature>
<reference evidence="2 3" key="1">
    <citation type="journal article" date="2013" name="Genome Announc.">
        <title>Genome Sequence of Staphylococcus massiliensis Strain S46, Isolated from the Surface of Healthy Human Skin.</title>
        <authorList>
            <person name="Srivastav R."/>
            <person name="Singh A."/>
            <person name="Jangir P.K."/>
            <person name="Kumari C."/>
            <person name="Muduli S."/>
            <person name="Sharma R."/>
        </authorList>
    </citation>
    <scope>NUCLEOTIDE SEQUENCE [LARGE SCALE GENOMIC DNA]</scope>
    <source>
        <strain evidence="2 3">S46</strain>
    </source>
</reference>
<dbReference type="InterPro" id="IPR016181">
    <property type="entry name" value="Acyl_CoA_acyltransferase"/>
</dbReference>
<keyword evidence="3" id="KW-1185">Reference proteome</keyword>
<dbReference type="RefSeq" id="WP_009382200.1">
    <property type="nucleotide sequence ID" value="NZ_AMSQ01000003.1"/>
</dbReference>
<dbReference type="Proteomes" id="UP000009885">
    <property type="component" value="Unassembled WGS sequence"/>
</dbReference>
<gene>
    <name evidence="2" type="ORF">C273_02093</name>
</gene>
<dbReference type="InterPro" id="IPR000182">
    <property type="entry name" value="GNAT_dom"/>
</dbReference>
<evidence type="ECO:0000313" key="2">
    <source>
        <dbReference type="EMBL" id="EKU50021.1"/>
    </source>
</evidence>
<name>K9AV92_9STAP</name>
<dbReference type="eggNOG" id="COG1247">
    <property type="taxonomic scope" value="Bacteria"/>
</dbReference>
<dbReference type="Pfam" id="PF00583">
    <property type="entry name" value="Acetyltransf_1"/>
    <property type="match status" value="1"/>
</dbReference>
<organism evidence="2 3">
    <name type="scientific">Staphylococcus massiliensis S46</name>
    <dbReference type="NCBI Taxonomy" id="1229783"/>
    <lineage>
        <taxon>Bacteria</taxon>
        <taxon>Bacillati</taxon>
        <taxon>Bacillota</taxon>
        <taxon>Bacilli</taxon>
        <taxon>Bacillales</taxon>
        <taxon>Staphylococcaceae</taxon>
        <taxon>Staphylococcus</taxon>
    </lineage>
</organism>
<keyword evidence="2" id="KW-0808">Transferase</keyword>
<evidence type="ECO:0000259" key="1">
    <source>
        <dbReference type="PROSITE" id="PS51186"/>
    </source>
</evidence>
<sequence>MIRQATLNDVSNIARIHVETWKDTYCGLIDQSYLDAMSTKDKESLWEQVIPKSHVYVATDNNDNVVGFINGGINRDNPQQTHIAEVYAFYVLPSSQDKGYGRALLKQLFNCFIEDGYQEVIIYVLSENPTMQFYENMGGIWHHEHSDTIGTTKVKETCYRFKLSHI</sequence>
<evidence type="ECO:0000313" key="3">
    <source>
        <dbReference type="Proteomes" id="UP000009885"/>
    </source>
</evidence>
<dbReference type="GO" id="GO:0016747">
    <property type="term" value="F:acyltransferase activity, transferring groups other than amino-acyl groups"/>
    <property type="evidence" value="ECO:0007669"/>
    <property type="project" value="InterPro"/>
</dbReference>
<dbReference type="OrthoDB" id="5292888at2"/>
<dbReference type="EMBL" id="AMSQ01000003">
    <property type="protein sequence ID" value="EKU50021.1"/>
    <property type="molecule type" value="Genomic_DNA"/>
</dbReference>
<dbReference type="CDD" id="cd04301">
    <property type="entry name" value="NAT_SF"/>
    <property type="match status" value="1"/>
</dbReference>
<protein>
    <submittedName>
        <fullName evidence="2">Acetyltransferase</fullName>
    </submittedName>
</protein>
<dbReference type="AlphaFoldDB" id="K9AV92"/>